<dbReference type="EMBL" id="PFWW01000034">
    <property type="protein sequence ID" value="PJA42761.1"/>
    <property type="molecule type" value="Genomic_DNA"/>
</dbReference>
<dbReference type="AlphaFoldDB" id="A0A2M7X9S6"/>
<dbReference type="SUPFAM" id="SSF82771">
    <property type="entry name" value="GIY-YIG endonuclease"/>
    <property type="match status" value="1"/>
</dbReference>
<evidence type="ECO:0000256" key="1">
    <source>
        <dbReference type="ARBA" id="ARBA00007435"/>
    </source>
</evidence>
<reference evidence="4" key="1">
    <citation type="submission" date="2017-09" db="EMBL/GenBank/DDBJ databases">
        <title>Depth-based differentiation of microbial function through sediment-hosted aquifers and enrichment of novel symbionts in the deep terrestrial subsurface.</title>
        <authorList>
            <person name="Probst A.J."/>
            <person name="Ladd B."/>
            <person name="Jarett J.K."/>
            <person name="Geller-Mcgrath D.E."/>
            <person name="Sieber C.M.K."/>
            <person name="Emerson J.B."/>
            <person name="Anantharaman K."/>
            <person name="Thomas B.C."/>
            <person name="Malmstrom R."/>
            <person name="Stieglmeier M."/>
            <person name="Klingl A."/>
            <person name="Woyke T."/>
            <person name="Ryan C.M."/>
            <person name="Banfield J.F."/>
        </authorList>
    </citation>
    <scope>NUCLEOTIDE SEQUENCE [LARGE SCALE GENOMIC DNA]</scope>
</reference>
<proteinExistence type="inferred from homology"/>
<dbReference type="Gene3D" id="3.40.1440.10">
    <property type="entry name" value="GIY-YIG endonuclease"/>
    <property type="match status" value="1"/>
</dbReference>
<dbReference type="PANTHER" id="PTHR34477:SF1">
    <property type="entry name" value="UPF0213 PROTEIN YHBQ"/>
    <property type="match status" value="1"/>
</dbReference>
<sequence length="78" mass="9333">MYYVYVLKLRDSSYYVGYTDNLKERISQHKRGMVKTTRKNLPLSLEFYCAFAKKYKATAFERYLKEGSGFAFRNKHLV</sequence>
<evidence type="ECO:0000313" key="3">
    <source>
        <dbReference type="EMBL" id="PJA42761.1"/>
    </source>
</evidence>
<evidence type="ECO:0000313" key="4">
    <source>
        <dbReference type="Proteomes" id="UP000230484"/>
    </source>
</evidence>
<comment type="caution">
    <text evidence="3">The sequence shown here is derived from an EMBL/GenBank/DDBJ whole genome shotgun (WGS) entry which is preliminary data.</text>
</comment>
<comment type="similarity">
    <text evidence="1">Belongs to the UPF0213 family.</text>
</comment>
<accession>A0A2M7X9S6</accession>
<dbReference type="InterPro" id="IPR050190">
    <property type="entry name" value="UPF0213_domain"/>
</dbReference>
<dbReference type="InterPro" id="IPR035901">
    <property type="entry name" value="GIY-YIG_endonuc_sf"/>
</dbReference>
<dbReference type="PROSITE" id="PS50164">
    <property type="entry name" value="GIY_YIG"/>
    <property type="match status" value="1"/>
</dbReference>
<gene>
    <name evidence="3" type="ORF">CO176_01595</name>
</gene>
<evidence type="ECO:0000259" key="2">
    <source>
        <dbReference type="PROSITE" id="PS50164"/>
    </source>
</evidence>
<dbReference type="InterPro" id="IPR000305">
    <property type="entry name" value="GIY-YIG_endonuc"/>
</dbReference>
<dbReference type="PANTHER" id="PTHR34477">
    <property type="entry name" value="UPF0213 PROTEIN YHBQ"/>
    <property type="match status" value="1"/>
</dbReference>
<dbReference type="Proteomes" id="UP000230484">
    <property type="component" value="Unassembled WGS sequence"/>
</dbReference>
<feature type="domain" description="GIY-YIG" evidence="2">
    <location>
        <begin position="1"/>
        <end position="78"/>
    </location>
</feature>
<organism evidence="3 4">
    <name type="scientific">Candidatus Woesebacteria bacterium CG_4_9_14_3_um_filter_39_10</name>
    <dbReference type="NCBI Taxonomy" id="1975056"/>
    <lineage>
        <taxon>Bacteria</taxon>
        <taxon>Candidatus Woeseibacteriota</taxon>
    </lineage>
</organism>
<name>A0A2M7X9S6_9BACT</name>
<protein>
    <recommendedName>
        <fullName evidence="2">GIY-YIG domain-containing protein</fullName>
    </recommendedName>
</protein>
<dbReference type="Pfam" id="PF01541">
    <property type="entry name" value="GIY-YIG"/>
    <property type="match status" value="1"/>
</dbReference>